<feature type="transmembrane region" description="Helical" evidence="6">
    <location>
        <begin position="284"/>
        <end position="304"/>
    </location>
</feature>
<dbReference type="PATRIC" id="fig|927665.4.peg.5015"/>
<dbReference type="SUPFAM" id="SSF103473">
    <property type="entry name" value="MFS general substrate transporter"/>
    <property type="match status" value="1"/>
</dbReference>
<dbReference type="PANTHER" id="PTHR23513">
    <property type="entry name" value="INTEGRAL MEMBRANE EFFLUX PROTEIN-RELATED"/>
    <property type="match status" value="1"/>
</dbReference>
<keyword evidence="5 6" id="KW-0472">Membrane</keyword>
<evidence type="ECO:0000256" key="5">
    <source>
        <dbReference type="ARBA" id="ARBA00023136"/>
    </source>
</evidence>
<accession>A0A0F5IJA4</accession>
<sequence length="405" mass="43972">MNNWKKVFAIIWTGQFFSILTSSIVNFAIILWLSFETKSAEVLAFAAIAAMLPQSVLGLFTGIFIDRWKRKRVMILADSFIAFCTLILAVLFYLDIAKIEHIYILLALRSVGSAFHMPAMQASVPLLAPKSELIRIAGINQIIQSACNIAGPALAALFISFMEMTNILLLDVIGAALACTSLLFVKIPDPDNTEKTQKVHLLKEAKEALTEVRAQNGLSWLFILSIIATFFIMPVSVLFPLMTLDHYSGNAFQISLVEAAWGIGALLGGAFLGMKKFKLNEISLINWMYILLGVTFGLSGILPVSGYPLFVVLTAVGGISGSLYMASFTTVVQTRINPVVMGRVFSFYMSVSLLPSMIGLLSTGFLADTIGIGNTFIIGGGLVGMIGLISFALPAIKELKKGFDK</sequence>
<dbReference type="Pfam" id="PF07690">
    <property type="entry name" value="MFS_1"/>
    <property type="match status" value="1"/>
</dbReference>
<dbReference type="GO" id="GO:0022857">
    <property type="term" value="F:transmembrane transporter activity"/>
    <property type="evidence" value="ECO:0007669"/>
    <property type="project" value="InterPro"/>
</dbReference>
<dbReference type="InterPro" id="IPR011701">
    <property type="entry name" value="MFS"/>
</dbReference>
<comment type="subcellular location">
    <subcellularLocation>
        <location evidence="1">Cell membrane</location>
        <topology evidence="1">Multi-pass membrane protein</topology>
    </subcellularLocation>
</comment>
<comment type="caution">
    <text evidence="7">The sequence shown here is derived from an EMBL/GenBank/DDBJ whole genome shotgun (WGS) entry which is preliminary data.</text>
</comment>
<keyword evidence="4 6" id="KW-1133">Transmembrane helix</keyword>
<dbReference type="HOGENOM" id="CLU_034180_16_0_10"/>
<evidence type="ECO:0000313" key="8">
    <source>
        <dbReference type="Proteomes" id="UP000033047"/>
    </source>
</evidence>
<evidence type="ECO:0000256" key="4">
    <source>
        <dbReference type="ARBA" id="ARBA00022989"/>
    </source>
</evidence>
<organism evidence="7 8">
    <name type="scientific">Parabacteroides goldsteinii DSM 19448 = WAL 12034</name>
    <dbReference type="NCBI Taxonomy" id="927665"/>
    <lineage>
        <taxon>Bacteria</taxon>
        <taxon>Pseudomonadati</taxon>
        <taxon>Bacteroidota</taxon>
        <taxon>Bacteroidia</taxon>
        <taxon>Bacteroidales</taxon>
        <taxon>Tannerellaceae</taxon>
        <taxon>Parabacteroides</taxon>
    </lineage>
</organism>
<evidence type="ECO:0008006" key="9">
    <source>
        <dbReference type="Google" id="ProtNLM"/>
    </source>
</evidence>
<dbReference type="Gene3D" id="1.20.1250.20">
    <property type="entry name" value="MFS general substrate transporter like domains"/>
    <property type="match status" value="1"/>
</dbReference>
<feature type="transmembrane region" description="Helical" evidence="6">
    <location>
        <begin position="310"/>
        <end position="332"/>
    </location>
</feature>
<name>A0A0F5IJA4_9BACT</name>
<keyword evidence="3 6" id="KW-0812">Transmembrane</keyword>
<dbReference type="GO" id="GO:0005886">
    <property type="term" value="C:plasma membrane"/>
    <property type="evidence" value="ECO:0007669"/>
    <property type="project" value="UniProtKB-SubCell"/>
</dbReference>
<feature type="transmembrane region" description="Helical" evidence="6">
    <location>
        <begin position="167"/>
        <end position="185"/>
    </location>
</feature>
<evidence type="ECO:0000256" key="2">
    <source>
        <dbReference type="ARBA" id="ARBA00022475"/>
    </source>
</evidence>
<dbReference type="RefSeq" id="WP_046147887.1">
    <property type="nucleotide sequence ID" value="NZ_KQ033914.1"/>
</dbReference>
<evidence type="ECO:0000256" key="6">
    <source>
        <dbReference type="SAM" id="Phobius"/>
    </source>
</evidence>
<evidence type="ECO:0000313" key="7">
    <source>
        <dbReference type="EMBL" id="KKB45606.1"/>
    </source>
</evidence>
<evidence type="ECO:0000256" key="1">
    <source>
        <dbReference type="ARBA" id="ARBA00004651"/>
    </source>
</evidence>
<feature type="transmembrane region" description="Helical" evidence="6">
    <location>
        <begin position="218"/>
        <end position="239"/>
    </location>
</feature>
<dbReference type="AlphaFoldDB" id="A0A0F5IJA4"/>
<feature type="transmembrane region" description="Helical" evidence="6">
    <location>
        <begin position="7"/>
        <end position="30"/>
    </location>
</feature>
<dbReference type="EMBL" id="AQHV01000028">
    <property type="protein sequence ID" value="KKB45606.1"/>
    <property type="molecule type" value="Genomic_DNA"/>
</dbReference>
<dbReference type="InterPro" id="IPR036259">
    <property type="entry name" value="MFS_trans_sf"/>
</dbReference>
<proteinExistence type="predicted"/>
<keyword evidence="2" id="KW-1003">Cell membrane</keyword>
<protein>
    <recommendedName>
        <fullName evidence="9">Major facilitator superfamily (MFS) profile domain-containing protein</fullName>
    </recommendedName>
</protein>
<dbReference type="GeneID" id="69979013"/>
<dbReference type="CDD" id="cd06173">
    <property type="entry name" value="MFS_MefA_like"/>
    <property type="match status" value="1"/>
</dbReference>
<reference evidence="7 8" key="1">
    <citation type="submission" date="2013-04" db="EMBL/GenBank/DDBJ databases">
        <title>The Genome Sequence of Parabacteroides goldsteinii DSM 19448.</title>
        <authorList>
            <consortium name="The Broad Institute Genomics Platform"/>
            <person name="Earl A."/>
            <person name="Ward D."/>
            <person name="Feldgarden M."/>
            <person name="Gevers D."/>
            <person name="Martens E."/>
            <person name="Sakamoto M."/>
            <person name="Benno Y."/>
            <person name="Song Y."/>
            <person name="Liu C."/>
            <person name="Lee J."/>
            <person name="Bolanos M."/>
            <person name="Vaisanen M.L."/>
            <person name="Finegold S.M."/>
            <person name="Walker B."/>
            <person name="Young S."/>
            <person name="Zeng Q."/>
            <person name="Gargeya S."/>
            <person name="Fitzgerald M."/>
            <person name="Haas B."/>
            <person name="Abouelleil A."/>
            <person name="Allen A.W."/>
            <person name="Alvarado L."/>
            <person name="Arachchi H.M."/>
            <person name="Berlin A.M."/>
            <person name="Chapman S.B."/>
            <person name="Gainer-Dewar J."/>
            <person name="Goldberg J."/>
            <person name="Griggs A."/>
            <person name="Gujja S."/>
            <person name="Hansen M."/>
            <person name="Howarth C."/>
            <person name="Imamovic A."/>
            <person name="Ireland A."/>
            <person name="Larimer J."/>
            <person name="McCowan C."/>
            <person name="Murphy C."/>
            <person name="Pearson M."/>
            <person name="Poon T.W."/>
            <person name="Priest M."/>
            <person name="Roberts A."/>
            <person name="Saif S."/>
            <person name="Shea T."/>
            <person name="Sisk P."/>
            <person name="Sykes S."/>
            <person name="Wortman J."/>
            <person name="Nusbaum C."/>
            <person name="Birren B."/>
        </authorList>
    </citation>
    <scope>NUCLEOTIDE SEQUENCE [LARGE SCALE GENOMIC DNA]</scope>
    <source>
        <strain evidence="7 8">DSM 19448</strain>
    </source>
</reference>
<gene>
    <name evidence="7" type="ORF">HMPREF1535_04890</name>
</gene>
<feature type="transmembrane region" description="Helical" evidence="6">
    <location>
        <begin position="75"/>
        <end position="96"/>
    </location>
</feature>
<feature type="transmembrane region" description="Helical" evidence="6">
    <location>
        <begin position="42"/>
        <end position="63"/>
    </location>
</feature>
<feature type="transmembrane region" description="Helical" evidence="6">
    <location>
        <begin position="344"/>
        <end position="366"/>
    </location>
</feature>
<dbReference type="Proteomes" id="UP000033047">
    <property type="component" value="Unassembled WGS sequence"/>
</dbReference>
<evidence type="ECO:0000256" key="3">
    <source>
        <dbReference type="ARBA" id="ARBA00022692"/>
    </source>
</evidence>
<feature type="transmembrane region" description="Helical" evidence="6">
    <location>
        <begin position="251"/>
        <end position="272"/>
    </location>
</feature>
<feature type="transmembrane region" description="Helical" evidence="6">
    <location>
        <begin position="372"/>
        <end position="396"/>
    </location>
</feature>
<dbReference type="STRING" id="927665.HMPREF1535_04890"/>
<dbReference type="PANTHER" id="PTHR23513:SF6">
    <property type="entry name" value="MAJOR FACILITATOR SUPERFAMILY ASSOCIATED DOMAIN-CONTAINING PROTEIN"/>
    <property type="match status" value="1"/>
</dbReference>